<dbReference type="Gene3D" id="2.30.60.10">
    <property type="entry name" value="Cyanovirin-N"/>
    <property type="match status" value="1"/>
</dbReference>
<dbReference type="EMBL" id="JAIWOZ010000006">
    <property type="protein sequence ID" value="KAH6603834.1"/>
    <property type="molecule type" value="Genomic_DNA"/>
</dbReference>
<dbReference type="InterPro" id="IPR036673">
    <property type="entry name" value="Cyanovirin-N_sf"/>
</dbReference>
<dbReference type="OrthoDB" id="2441380at2759"/>
<reference evidence="2" key="1">
    <citation type="submission" date="2021-08" db="EMBL/GenBank/DDBJ databases">
        <title>Chromosome-Level Trichoderma cornu-damae using Hi-C Data.</title>
        <authorList>
            <person name="Kim C.S."/>
        </authorList>
    </citation>
    <scope>NUCLEOTIDE SEQUENCE</scope>
    <source>
        <strain evidence="2">KA19-0412C</strain>
    </source>
</reference>
<dbReference type="Pfam" id="PF08881">
    <property type="entry name" value="CVNH"/>
    <property type="match status" value="1"/>
</dbReference>
<evidence type="ECO:0000313" key="2">
    <source>
        <dbReference type="EMBL" id="KAH6603834.1"/>
    </source>
</evidence>
<dbReference type="Proteomes" id="UP000827724">
    <property type="component" value="Unassembled WGS sequence"/>
</dbReference>
<feature type="domain" description="Cyanovirin-N" evidence="1">
    <location>
        <begin position="3"/>
        <end position="56"/>
    </location>
</feature>
<gene>
    <name evidence="2" type="ORF">Trco_007280</name>
</gene>
<keyword evidence="3" id="KW-1185">Reference proteome</keyword>
<evidence type="ECO:0000313" key="3">
    <source>
        <dbReference type="Proteomes" id="UP000827724"/>
    </source>
</evidence>
<protein>
    <submittedName>
        <fullName evidence="2">Cyanovirin-N</fullName>
    </submittedName>
</protein>
<accession>A0A9P8TU79</accession>
<dbReference type="SUPFAM" id="SSF51322">
    <property type="entry name" value="Cyanovirin-N"/>
    <property type="match status" value="1"/>
</dbReference>
<dbReference type="InterPro" id="IPR011058">
    <property type="entry name" value="Cyanovirin-N"/>
</dbReference>
<dbReference type="AlphaFoldDB" id="A0A9P8TU79"/>
<evidence type="ECO:0000259" key="1">
    <source>
        <dbReference type="Pfam" id="PF08881"/>
    </source>
</evidence>
<sequence length="63" mass="7359">MSFEATAQHISLERGHILRASVKDQHGNWTNSEINLDEFIGNQDGWFMWDGVTTTTSYVYYWC</sequence>
<organism evidence="2 3">
    <name type="scientific">Trichoderma cornu-damae</name>
    <dbReference type="NCBI Taxonomy" id="654480"/>
    <lineage>
        <taxon>Eukaryota</taxon>
        <taxon>Fungi</taxon>
        <taxon>Dikarya</taxon>
        <taxon>Ascomycota</taxon>
        <taxon>Pezizomycotina</taxon>
        <taxon>Sordariomycetes</taxon>
        <taxon>Hypocreomycetidae</taxon>
        <taxon>Hypocreales</taxon>
        <taxon>Hypocreaceae</taxon>
        <taxon>Trichoderma</taxon>
    </lineage>
</organism>
<proteinExistence type="predicted"/>
<name>A0A9P8TU79_9HYPO</name>
<comment type="caution">
    <text evidence="2">The sequence shown here is derived from an EMBL/GenBank/DDBJ whole genome shotgun (WGS) entry which is preliminary data.</text>
</comment>